<keyword evidence="13" id="KW-0558">Oxidation</keyword>
<evidence type="ECO:0000256" key="10">
    <source>
        <dbReference type="ARBA" id="ARBA00022989"/>
    </source>
</evidence>
<comment type="subcellular location">
    <subcellularLocation>
        <location evidence="2">Membrane</location>
    </subcellularLocation>
    <subcellularLocation>
        <location evidence="1">Nucleus</location>
    </subcellularLocation>
</comment>
<dbReference type="FunFam" id="3.90.640.10:FF:000016">
    <property type="entry name" value="ARP5 actin-related protein 5 homolog"/>
    <property type="match status" value="1"/>
</dbReference>
<dbReference type="Gene3D" id="3.30.420.40">
    <property type="match status" value="4"/>
</dbReference>
<organism evidence="25">
    <name type="scientific">Nothobranchius kuhntae</name>
    <name type="common">Beira killifish</name>
    <dbReference type="NCBI Taxonomy" id="321403"/>
    <lineage>
        <taxon>Eukaryota</taxon>
        <taxon>Metazoa</taxon>
        <taxon>Chordata</taxon>
        <taxon>Craniata</taxon>
        <taxon>Vertebrata</taxon>
        <taxon>Euteleostomi</taxon>
        <taxon>Actinopterygii</taxon>
        <taxon>Neopterygii</taxon>
        <taxon>Teleostei</taxon>
        <taxon>Neoteleostei</taxon>
        <taxon>Acanthomorphata</taxon>
        <taxon>Ovalentaria</taxon>
        <taxon>Atherinomorphae</taxon>
        <taxon>Cyprinodontiformes</taxon>
        <taxon>Nothobranchiidae</taxon>
        <taxon>Nothobranchius</taxon>
    </lineage>
</organism>
<dbReference type="InterPro" id="IPR004001">
    <property type="entry name" value="Actin_CS"/>
</dbReference>
<keyword evidence="17" id="KW-0325">Glycoprotein</keyword>
<sequence length="1430" mass="159238">IGNDIPNLEPLRWLLKSQFDRNVVVNFEIQELMFDYVFTHLGVTSEGCVDHPIVVTEAPCNPLHCRQMMSELLFECYRVPHVSYGVDGLYSFYHNNNLRNLQLPQTGIVLSSGYHCSHILPVINGRFDAVNCKRVNVAGSQAATYLQRLLQLKYPGHLAAITLSRMEELLHDHSYSAVDYHGELEKWRCPEFYEREVHRMQLPFSGKVPGGSVSVEERQERRAQQLRRLQEINSRRREEKLQQDQERLDRLMAVQELLEDGLLDQFHKSLVELNMDSAEELQSYINKLQIAVDQSRQKLLQSDGGEGKAEVSELDHPIDEGDGVALMDADFPEEMLSEKCFSQPAFNMAEYHQLFVGTERLRCPEILFQPSLIGEDQMGLMETLQYVLARYTPEQQEALVSNVFLTGGNMQYPGMKERVERELLAMRPFQSHFKVTMATQPALDAWFGARDWALEHPAAGEAEGWISRQDYEEKGGEYLSEHCSSNAFVPLKVAKPAPARPAEPSATSQTSAGAPADIAMVTSASAYVSTNATMGAKLDREAFQDPRVELILVAEDVGGLNSSVPLTVSILDQNDNPPVFNPSSFSVRIPENSPAGVVVLVTVLDVNDYRPRFTTSVYNTSVFENEPSGTSVITVSAVDLDEGQNAVVFYSMFGPGLDTFTLDPVTGLVRSRRLLQSWARFNFTVVATDQGRPPLSGTADLIIIVIDVNDNRPVFVRPANGTIIHITEEQPPGIPVYEVHATDADAGLNGEVRYAFLQTGAGNRDWENFHIDPITGVITTTVKLDREKQAIYSLIIVARDLGQPVPYETTQPLQVALLDIDDNEPVFLKPPPGALRYQTLTVREESPAGTVVGNVSRAVDADEGSNAIVYYFIAGGNDDGNFGLSLGGELRVLKVLDREIVPVYTIIIKASSNKSWTPPKGQRSLQAKALNPALDPSLLEVRIELEDIDDQTPRFTKAEYTAGVAANAKVGSDLIRVLAIDNDIGNNSLVQYHIVTIRYFQTQSNGSEDVGNVFTIGLSDGIIRTYDLFTAFNPGYFQLEILACDLAGHSATANVNIYILRDDQRVKIVFNEIPDVVRNNKEDFVKLLSNITGAIVNLDDIQFHVDKKGRVSYGQTDMLIHVVNNQTNTILSVDRVIQMIDDNKEQLRSLFRTYSVVDVQPAVSDKMPDDISTLQLVIIILAVLLCLAGILFVTMNWHYRRVHERKLKAIVAGSTGNQGLMDILDMPNTNKYSFEGANPVWLDPFCRNLELAAQADHEDDLPENLSEITDLWNSPARTHGTFGREPQARPEDDHYLRAAIQEYDNIAKLGQIMREGPIKLIQSDLDEEEHLGMVGDHSPLRFKHKLPVELKGPDGVHVVHGSTGTLLTSDLNSLPEDDQRALARSLEGLNSDGGLYSERNARTESAKSTPMHRHKDGDSLSENPLEVTEL</sequence>
<feature type="domain" description="Cadherin" evidence="24">
    <location>
        <begin position="834"/>
        <end position="955"/>
    </location>
</feature>
<dbReference type="Pfam" id="PF00028">
    <property type="entry name" value="Cadherin"/>
    <property type="match status" value="3"/>
</dbReference>
<keyword evidence="9 21" id="KW-0106">Calcium</keyword>
<keyword evidence="19" id="KW-0539">Nucleus</keyword>
<dbReference type="GO" id="GO:0045296">
    <property type="term" value="F:cadherin binding"/>
    <property type="evidence" value="ECO:0007669"/>
    <property type="project" value="TreeGrafter"/>
</dbReference>
<evidence type="ECO:0000256" key="20">
    <source>
        <dbReference type="ARBA" id="ARBA00038582"/>
    </source>
</evidence>
<feature type="domain" description="Cadherin" evidence="24">
    <location>
        <begin position="718"/>
        <end position="827"/>
    </location>
</feature>
<keyword evidence="10 23" id="KW-1133">Transmembrane helix</keyword>
<dbReference type="CDD" id="cd11304">
    <property type="entry name" value="Cadherin_repeat"/>
    <property type="match status" value="5"/>
</dbReference>
<feature type="domain" description="Cadherin" evidence="24">
    <location>
        <begin position="614"/>
        <end position="715"/>
    </location>
</feature>
<feature type="domain" description="Cadherin" evidence="24">
    <location>
        <begin position="956"/>
        <end position="1076"/>
    </location>
</feature>
<dbReference type="Gene3D" id="3.90.640.10">
    <property type="entry name" value="Actin, Chain A, domain 4"/>
    <property type="match status" value="2"/>
</dbReference>
<keyword evidence="16" id="KW-0233">DNA recombination</keyword>
<evidence type="ECO:0000256" key="2">
    <source>
        <dbReference type="ARBA" id="ARBA00004370"/>
    </source>
</evidence>
<dbReference type="GO" id="GO:0033044">
    <property type="term" value="P:regulation of chromosome organization"/>
    <property type="evidence" value="ECO:0007669"/>
    <property type="project" value="UniProtKB-ARBA"/>
</dbReference>
<feature type="domain" description="Cadherin" evidence="24">
    <location>
        <begin position="538"/>
        <end position="580"/>
    </location>
</feature>
<evidence type="ECO:0000256" key="22">
    <source>
        <dbReference type="SAM" id="MobiDB-lite"/>
    </source>
</evidence>
<dbReference type="SUPFAM" id="SSF49313">
    <property type="entry name" value="Cadherin-like"/>
    <property type="match status" value="5"/>
</dbReference>
<dbReference type="GO" id="GO:0005634">
    <property type="term" value="C:nucleus"/>
    <property type="evidence" value="ECO:0007669"/>
    <property type="project" value="UniProtKB-SubCell"/>
</dbReference>
<dbReference type="PRINTS" id="PR00205">
    <property type="entry name" value="CADHERIN"/>
</dbReference>
<keyword evidence="5 23" id="KW-0812">Transmembrane</keyword>
<dbReference type="FunFam" id="3.30.420.40:FF:000098">
    <property type="entry name" value="ARP5 actin-related protein 5 homolog"/>
    <property type="match status" value="1"/>
</dbReference>
<dbReference type="FunFam" id="3.30.420.40:FF:000058">
    <property type="entry name" value="Putative actin-related protein 5"/>
    <property type="match status" value="1"/>
</dbReference>
<evidence type="ECO:0000256" key="9">
    <source>
        <dbReference type="ARBA" id="ARBA00022837"/>
    </source>
</evidence>
<accession>A0A1A8JWJ4</accession>
<reference evidence="25" key="2">
    <citation type="submission" date="2016-06" db="EMBL/GenBank/DDBJ databases">
        <title>The genome of a short-lived fish provides insights into sex chromosome evolution and the genetic control of aging.</title>
        <authorList>
            <person name="Reichwald K."/>
            <person name="Felder M."/>
            <person name="Petzold A."/>
            <person name="Koch P."/>
            <person name="Groth M."/>
            <person name="Platzer M."/>
        </authorList>
    </citation>
    <scope>NUCLEOTIDE SEQUENCE</scope>
    <source>
        <tissue evidence="25">Brain</tissue>
    </source>
</reference>
<dbReference type="GO" id="GO:0006310">
    <property type="term" value="P:DNA recombination"/>
    <property type="evidence" value="ECO:0007669"/>
    <property type="project" value="UniProtKB-KW"/>
</dbReference>
<dbReference type="FunFam" id="2.60.40.60:FF:000228">
    <property type="entry name" value="Cadherin 23"/>
    <property type="match status" value="1"/>
</dbReference>
<evidence type="ECO:0000256" key="8">
    <source>
        <dbReference type="ARBA" id="ARBA00022763"/>
    </source>
</evidence>
<evidence type="ECO:0000256" key="13">
    <source>
        <dbReference type="ARBA" id="ARBA00023097"/>
    </source>
</evidence>
<evidence type="ECO:0000256" key="11">
    <source>
        <dbReference type="ARBA" id="ARBA00023015"/>
    </source>
</evidence>
<name>A0A1A8JWJ4_NOTKU</name>
<keyword evidence="12" id="KW-0175">Coiled coil</keyword>
<evidence type="ECO:0000256" key="12">
    <source>
        <dbReference type="ARBA" id="ARBA00023054"/>
    </source>
</evidence>
<dbReference type="PANTHER" id="PTHR24027:SF438">
    <property type="entry name" value="CADHERIN 23"/>
    <property type="match status" value="1"/>
</dbReference>
<dbReference type="SMART" id="SM00268">
    <property type="entry name" value="ACTIN"/>
    <property type="match status" value="1"/>
</dbReference>
<dbReference type="SUPFAM" id="SSF53067">
    <property type="entry name" value="Actin-like ATPase domain"/>
    <property type="match status" value="2"/>
</dbReference>
<dbReference type="Pfam" id="PF00022">
    <property type="entry name" value="Actin"/>
    <property type="match status" value="2"/>
</dbReference>
<dbReference type="FunFam" id="3.30.420.40:FF:000122">
    <property type="entry name" value="ARP5 actin-related protein 5 homolog"/>
    <property type="match status" value="1"/>
</dbReference>
<dbReference type="CDD" id="cd10211">
    <property type="entry name" value="ASKHA_NBD_Arp5"/>
    <property type="match status" value="1"/>
</dbReference>
<dbReference type="InterPro" id="IPR004000">
    <property type="entry name" value="Actin"/>
</dbReference>
<evidence type="ECO:0000256" key="17">
    <source>
        <dbReference type="ARBA" id="ARBA00023180"/>
    </source>
</evidence>
<evidence type="ECO:0000256" key="5">
    <source>
        <dbReference type="ARBA" id="ARBA00022692"/>
    </source>
</evidence>
<keyword evidence="11" id="KW-0805">Transcription regulation</keyword>
<keyword evidence="14 23" id="KW-0472">Membrane</keyword>
<dbReference type="GO" id="GO:0051052">
    <property type="term" value="P:regulation of DNA metabolic process"/>
    <property type="evidence" value="ECO:0007669"/>
    <property type="project" value="UniProtKB-ARBA"/>
</dbReference>
<dbReference type="GO" id="GO:0008013">
    <property type="term" value="F:beta-catenin binding"/>
    <property type="evidence" value="ECO:0007669"/>
    <property type="project" value="TreeGrafter"/>
</dbReference>
<keyword evidence="6" id="KW-0732">Signal</keyword>
<dbReference type="GO" id="GO:0009653">
    <property type="term" value="P:anatomical structure morphogenesis"/>
    <property type="evidence" value="ECO:0007669"/>
    <property type="project" value="UniProtKB-ARBA"/>
</dbReference>
<dbReference type="Gene3D" id="2.60.40.60">
    <property type="entry name" value="Cadherins"/>
    <property type="match status" value="6"/>
</dbReference>
<reference evidence="25" key="1">
    <citation type="submission" date="2016-05" db="EMBL/GenBank/DDBJ databases">
        <authorList>
            <person name="Lavstsen T."/>
            <person name="Jespersen J.S."/>
        </authorList>
    </citation>
    <scope>NUCLEOTIDE SEQUENCE</scope>
    <source>
        <tissue evidence="25">Brain</tissue>
    </source>
</reference>
<gene>
    <name evidence="25" type="primary">CDH23</name>
</gene>
<dbReference type="PANTHER" id="PTHR24027">
    <property type="entry name" value="CADHERIN-23"/>
    <property type="match status" value="1"/>
</dbReference>
<dbReference type="InterPro" id="IPR015919">
    <property type="entry name" value="Cadherin-like_sf"/>
</dbReference>
<evidence type="ECO:0000256" key="14">
    <source>
        <dbReference type="ARBA" id="ARBA00023136"/>
    </source>
</evidence>
<evidence type="ECO:0000256" key="16">
    <source>
        <dbReference type="ARBA" id="ARBA00023172"/>
    </source>
</evidence>
<dbReference type="SMART" id="SM00112">
    <property type="entry name" value="CA"/>
    <property type="match status" value="5"/>
</dbReference>
<keyword evidence="7" id="KW-0677">Repeat</keyword>
<dbReference type="PROSITE" id="PS00232">
    <property type="entry name" value="CADHERIN_1"/>
    <property type="match status" value="2"/>
</dbReference>
<proteinExistence type="inferred from homology"/>
<keyword evidence="18" id="KW-0234">DNA repair</keyword>
<dbReference type="FunFam" id="2.60.40.60:FF:000135">
    <property type="entry name" value="cadherin-23 isoform X1"/>
    <property type="match status" value="1"/>
</dbReference>
<feature type="non-terminal residue" evidence="25">
    <location>
        <position position="1"/>
    </location>
</feature>
<dbReference type="FunFam" id="3.30.420.40:FF:000048">
    <property type="entry name" value="ARP5 actin-related protein 5 homolog"/>
    <property type="match status" value="1"/>
</dbReference>
<dbReference type="InterPro" id="IPR043129">
    <property type="entry name" value="ATPase_NBD"/>
</dbReference>
<feature type="region of interest" description="Disordered" evidence="22">
    <location>
        <begin position="1389"/>
        <end position="1430"/>
    </location>
</feature>
<dbReference type="GO" id="GO:0016477">
    <property type="term" value="P:cell migration"/>
    <property type="evidence" value="ECO:0007669"/>
    <property type="project" value="TreeGrafter"/>
</dbReference>
<dbReference type="InterPro" id="IPR039808">
    <property type="entry name" value="Cadherin"/>
</dbReference>
<evidence type="ECO:0000256" key="4">
    <source>
        <dbReference type="ARBA" id="ARBA00021612"/>
    </source>
</evidence>
<dbReference type="GO" id="GO:0016342">
    <property type="term" value="C:catenin complex"/>
    <property type="evidence" value="ECO:0007669"/>
    <property type="project" value="TreeGrafter"/>
</dbReference>
<evidence type="ECO:0000256" key="6">
    <source>
        <dbReference type="ARBA" id="ARBA00022729"/>
    </source>
</evidence>
<dbReference type="PROSITE" id="PS00432">
    <property type="entry name" value="ACTINS_2"/>
    <property type="match status" value="1"/>
</dbReference>
<dbReference type="InterPro" id="IPR056989">
    <property type="entry name" value="PCDH15_12th_dom"/>
</dbReference>
<dbReference type="GO" id="GO:0045935">
    <property type="term" value="P:positive regulation of nucleobase-containing compound metabolic process"/>
    <property type="evidence" value="ECO:0007669"/>
    <property type="project" value="UniProtKB-ARBA"/>
</dbReference>
<evidence type="ECO:0000256" key="18">
    <source>
        <dbReference type="ARBA" id="ARBA00023204"/>
    </source>
</evidence>
<keyword evidence="8" id="KW-0227">DNA damage</keyword>
<protein>
    <recommendedName>
        <fullName evidence="4">Actin-related protein 5</fullName>
    </recommendedName>
</protein>
<evidence type="ECO:0000256" key="21">
    <source>
        <dbReference type="PROSITE-ProRule" id="PRU00043"/>
    </source>
</evidence>
<evidence type="ECO:0000256" key="3">
    <source>
        <dbReference type="ARBA" id="ARBA00006021"/>
    </source>
</evidence>
<evidence type="ECO:0000256" key="7">
    <source>
        <dbReference type="ARBA" id="ARBA00022737"/>
    </source>
</evidence>
<evidence type="ECO:0000256" key="23">
    <source>
        <dbReference type="SAM" id="Phobius"/>
    </source>
</evidence>
<evidence type="ECO:0000313" key="25">
    <source>
        <dbReference type="EMBL" id="SBR24376.1"/>
    </source>
</evidence>
<evidence type="ECO:0000256" key="1">
    <source>
        <dbReference type="ARBA" id="ARBA00004123"/>
    </source>
</evidence>
<dbReference type="InterPro" id="IPR002126">
    <property type="entry name" value="Cadherin-like_dom"/>
</dbReference>
<evidence type="ECO:0000256" key="15">
    <source>
        <dbReference type="ARBA" id="ARBA00023163"/>
    </source>
</evidence>
<dbReference type="GO" id="GO:0007156">
    <property type="term" value="P:homophilic cell adhesion via plasma membrane adhesion molecules"/>
    <property type="evidence" value="ECO:0007669"/>
    <property type="project" value="InterPro"/>
</dbReference>
<dbReference type="GO" id="GO:0006281">
    <property type="term" value="P:DNA repair"/>
    <property type="evidence" value="ECO:0007669"/>
    <property type="project" value="UniProtKB-KW"/>
</dbReference>
<dbReference type="PROSITE" id="PS50268">
    <property type="entry name" value="CADHERIN_2"/>
    <property type="match status" value="5"/>
</dbReference>
<comment type="similarity">
    <text evidence="3">Belongs to the actin family. ARP5 subfamily.</text>
</comment>
<dbReference type="GO" id="GO:0005509">
    <property type="term" value="F:calcium ion binding"/>
    <property type="evidence" value="ECO:0007669"/>
    <property type="project" value="UniProtKB-UniRule"/>
</dbReference>
<keyword evidence="15" id="KW-0804">Transcription</keyword>
<feature type="transmembrane region" description="Helical" evidence="23">
    <location>
        <begin position="1176"/>
        <end position="1199"/>
    </location>
</feature>
<dbReference type="Pfam" id="PF23206">
    <property type="entry name" value="PCDH15_12th"/>
    <property type="match status" value="1"/>
</dbReference>
<evidence type="ECO:0000259" key="24">
    <source>
        <dbReference type="PROSITE" id="PS50268"/>
    </source>
</evidence>
<dbReference type="EMBL" id="HAEE01004356">
    <property type="protein sequence ID" value="SBR24376.1"/>
    <property type="molecule type" value="Transcribed_RNA"/>
</dbReference>
<evidence type="ECO:0000256" key="19">
    <source>
        <dbReference type="ARBA" id="ARBA00023242"/>
    </source>
</evidence>
<dbReference type="GO" id="GO:0010604">
    <property type="term" value="P:positive regulation of macromolecule metabolic process"/>
    <property type="evidence" value="ECO:0007669"/>
    <property type="project" value="UniProtKB-ARBA"/>
</dbReference>
<dbReference type="InterPro" id="IPR020894">
    <property type="entry name" value="Cadherin_CS"/>
</dbReference>
<comment type="subunit">
    <text evidence="20">Polymerization of globular actin (G-actin) leads to a structural filament (F-actin) in the form of a two-stranded helix. Each actin can bind to 4 others.</text>
</comment>